<evidence type="ECO:0000313" key="2">
    <source>
        <dbReference type="WBParaSite" id="ES5_v2.g26280.t1"/>
    </source>
</evidence>
<evidence type="ECO:0000313" key="1">
    <source>
        <dbReference type="Proteomes" id="UP000887579"/>
    </source>
</evidence>
<name>A0AC34G9N5_9BILA</name>
<organism evidence="1 2">
    <name type="scientific">Panagrolaimus sp. ES5</name>
    <dbReference type="NCBI Taxonomy" id="591445"/>
    <lineage>
        <taxon>Eukaryota</taxon>
        <taxon>Metazoa</taxon>
        <taxon>Ecdysozoa</taxon>
        <taxon>Nematoda</taxon>
        <taxon>Chromadorea</taxon>
        <taxon>Rhabditida</taxon>
        <taxon>Tylenchina</taxon>
        <taxon>Panagrolaimomorpha</taxon>
        <taxon>Panagrolaimoidea</taxon>
        <taxon>Panagrolaimidae</taxon>
        <taxon>Panagrolaimus</taxon>
    </lineage>
</organism>
<proteinExistence type="predicted"/>
<accession>A0AC34G9N5</accession>
<protein>
    <submittedName>
        <fullName evidence="2">Ig-like domain-containing protein</fullName>
    </submittedName>
</protein>
<sequence>ESWRRIQELEQPKERAEAPEGPTFDAPQITVQLSSPENAEEGDSAHLEAQFTPVGDSKLRVEWLKDGQPIYHSNRYKMVSDFGFAILDILYLLAHDSGEYTLKVLNESGEATSTATIDVKTKDGLILEPQNEEKARAVEQLEEQLNRRPEEVESTKEERLPVFVEPLSAPVQAEQGDRVHYSCRYEPVDDNQLQIQWFINNRPLFAGSRVKTLNEFGYCVLEISPVYPEDSGDIVCKAFNKVGEAVTSTSLQVEGKEGIITQSQLPSAMSGAQTRIDEIENRRPQEIDQPAVEHGPPKFTTQLQSLPELREGSLIHLDVQVEPVADPRLKIEWFHNGNPVGHSSRMKAIHDFGFVVLELSPAEPQDTGTWTCKATNEHGSDEVSTEINVSGDSGVIYEWVAPGERRERINQLDEWINRPRDALEEAEMEFDAPVFTEQLADLGDLSECDAASFMCVLEPIGDPTMKIVWQHNGGAIPHSNRIQMSNDFGVI</sequence>
<reference evidence="2" key="1">
    <citation type="submission" date="2022-11" db="UniProtKB">
        <authorList>
            <consortium name="WormBaseParasite"/>
        </authorList>
    </citation>
    <scope>IDENTIFICATION</scope>
</reference>
<dbReference type="Proteomes" id="UP000887579">
    <property type="component" value="Unplaced"/>
</dbReference>
<dbReference type="WBParaSite" id="ES5_v2.g26280.t1">
    <property type="protein sequence ID" value="ES5_v2.g26280.t1"/>
    <property type="gene ID" value="ES5_v2.g26280"/>
</dbReference>